<keyword evidence="3" id="KW-1185">Reference proteome</keyword>
<evidence type="ECO:0000313" key="3">
    <source>
        <dbReference type="Proteomes" id="UP000253727"/>
    </source>
</evidence>
<evidence type="ECO:0000259" key="1">
    <source>
        <dbReference type="Pfam" id="PF13524"/>
    </source>
</evidence>
<comment type="caution">
    <text evidence="2">The sequence shown here is derived from an EMBL/GenBank/DDBJ whole genome shotgun (WGS) entry which is preliminary data.</text>
</comment>
<protein>
    <recommendedName>
        <fullName evidence="1">Spore protein YkvP/CgeB glycosyl transferase-like domain-containing protein</fullName>
    </recommendedName>
</protein>
<reference evidence="2 3" key="1">
    <citation type="submission" date="2018-04" db="EMBL/GenBank/DDBJ databases">
        <title>Altererythrobacter sp. HME9302 genome sequencing and assembly.</title>
        <authorList>
            <person name="Kang H."/>
            <person name="Kim H."/>
            <person name="Joh K."/>
        </authorList>
    </citation>
    <scope>NUCLEOTIDE SEQUENCE [LARGE SCALE GENOMIC DNA]</scope>
    <source>
        <strain evidence="2 3">HME9302</strain>
    </source>
</reference>
<feature type="domain" description="Spore protein YkvP/CgeB glycosyl transferase-like" evidence="1">
    <location>
        <begin position="207"/>
        <end position="325"/>
    </location>
</feature>
<dbReference type="Proteomes" id="UP000253727">
    <property type="component" value="Unassembled WGS sequence"/>
</dbReference>
<gene>
    <name evidence="2" type="ORF">HME9302_00884</name>
</gene>
<name>A0A369Q5D5_9SPHN</name>
<dbReference type="InterPro" id="IPR055259">
    <property type="entry name" value="YkvP/CgeB_Glyco_trans-like"/>
</dbReference>
<proteinExistence type="predicted"/>
<dbReference type="OrthoDB" id="429264at2"/>
<accession>A0A369Q5D5</accession>
<dbReference type="EMBL" id="QBKA01000002">
    <property type="protein sequence ID" value="RDC59692.1"/>
    <property type="molecule type" value="Genomic_DNA"/>
</dbReference>
<dbReference type="Pfam" id="PF13524">
    <property type="entry name" value="Glyco_trans_1_2"/>
    <property type="match status" value="1"/>
</dbReference>
<organism evidence="2 3">
    <name type="scientific">Alteripontixanthobacter maritimus</name>
    <dbReference type="NCBI Taxonomy" id="2161824"/>
    <lineage>
        <taxon>Bacteria</taxon>
        <taxon>Pseudomonadati</taxon>
        <taxon>Pseudomonadota</taxon>
        <taxon>Alphaproteobacteria</taxon>
        <taxon>Sphingomonadales</taxon>
        <taxon>Erythrobacteraceae</taxon>
        <taxon>Alteripontixanthobacter</taxon>
    </lineage>
</organism>
<sequence length="338" mass="38003">MAKTELETPTVLLVTDPPGLPCIPAQACVLELDRVIADTIACKVVHAPSEVGEHGDLPWIFTAIGFATLVADLAEYRDRISANAKVYAYVFDGFLSPKLVKIPRALRPFTSYRKLLSRVDEIFTPMRSLIAEQADLLGTKVSYMPIGVDTRLFGSDVPMKSRPIDVNGYGRQPPELSAELAQYHNIEKRGFFHHTNHMTIGALTDWVAHRAHFASLLRYSKIALAYAPEAYDPHNRFTCSFVGQRWYESMAAGCVIAGQRPSAPETSDLFDWPDALLELPDEAPEARAFLTDLASQSDHLQEIGSRNARETAERHDWRIRLREMFRKEDGIIERSYDV</sequence>
<evidence type="ECO:0000313" key="2">
    <source>
        <dbReference type="EMBL" id="RDC59692.1"/>
    </source>
</evidence>
<dbReference type="AlphaFoldDB" id="A0A369Q5D5"/>